<feature type="region of interest" description="Disordered" evidence="2">
    <location>
        <begin position="324"/>
        <end position="362"/>
    </location>
</feature>
<accession>A0ABP8CEK1</accession>
<feature type="signal peptide" evidence="3">
    <location>
        <begin position="1"/>
        <end position="22"/>
    </location>
</feature>
<reference evidence="5" key="1">
    <citation type="journal article" date="2019" name="Int. J. Syst. Evol. Microbiol.">
        <title>The Global Catalogue of Microorganisms (GCM) 10K type strain sequencing project: providing services to taxonomists for standard genome sequencing and annotation.</title>
        <authorList>
            <consortium name="The Broad Institute Genomics Platform"/>
            <consortium name="The Broad Institute Genome Sequencing Center for Infectious Disease"/>
            <person name="Wu L."/>
            <person name="Ma J."/>
        </authorList>
    </citation>
    <scope>NUCLEOTIDE SEQUENCE [LARGE SCALE GENOMIC DNA]</scope>
    <source>
        <strain evidence="5">JCM 17440</strain>
    </source>
</reference>
<dbReference type="SUPFAM" id="SSF53474">
    <property type="entry name" value="alpha/beta-Hydrolases"/>
    <property type="match status" value="1"/>
</dbReference>
<keyword evidence="5" id="KW-1185">Reference proteome</keyword>
<evidence type="ECO:0008006" key="6">
    <source>
        <dbReference type="Google" id="ProtNLM"/>
    </source>
</evidence>
<evidence type="ECO:0000256" key="3">
    <source>
        <dbReference type="SAM" id="SignalP"/>
    </source>
</evidence>
<evidence type="ECO:0000256" key="2">
    <source>
        <dbReference type="SAM" id="MobiDB-lite"/>
    </source>
</evidence>
<proteinExistence type="predicted"/>
<organism evidence="4 5">
    <name type="scientific">Actinomadura meridiana</name>
    <dbReference type="NCBI Taxonomy" id="559626"/>
    <lineage>
        <taxon>Bacteria</taxon>
        <taxon>Bacillati</taxon>
        <taxon>Actinomycetota</taxon>
        <taxon>Actinomycetes</taxon>
        <taxon>Streptosporangiales</taxon>
        <taxon>Thermomonosporaceae</taxon>
        <taxon>Actinomadura</taxon>
    </lineage>
</organism>
<sequence length="412" mass="44734">MALAVAAVTCTAAGMTTATTQAATTRPTAVGTVAYDLGDSAFRPPAKIGYEGANELAGTVYYPRDLEHGRHPLIVIEHGSWQTCADRKATDANAAAQRALEEAQRKGDTAEEERQEKILEKTGALIWRWPCAGRTPPLPSLNGYAYLGRKLAERGFVIVSIGTNGINATAEGQADTVYYARAALINAHLAMWQRLSSSGTGPLRGKFTDPRTHRPRDVGFAGHVDLSNVGTIGHSMGGGGVMQQVADQRRSEWPTGVTVRAAFALAPTDNWNEEIVTKVPFAVMWGTCDQVNTGHYFEDSAGHNRAPIYRYTLAGGNHDNYNTEWSPSGGQVGSKDDALPGTRPGTCRTQFPDGPQTDDRELTETRQRAITTTYVLAFFQRHLHGRKDFDAILTGRRHPKDVTPQYEVAHAS</sequence>
<evidence type="ECO:0000256" key="1">
    <source>
        <dbReference type="SAM" id="Coils"/>
    </source>
</evidence>
<evidence type="ECO:0000313" key="5">
    <source>
        <dbReference type="Proteomes" id="UP001501710"/>
    </source>
</evidence>
<dbReference type="InterPro" id="IPR029058">
    <property type="entry name" value="AB_hydrolase_fold"/>
</dbReference>
<name>A0ABP8CEK1_9ACTN</name>
<evidence type="ECO:0000313" key="4">
    <source>
        <dbReference type="EMBL" id="GAA4238311.1"/>
    </source>
</evidence>
<dbReference type="EMBL" id="BAABAS010000020">
    <property type="protein sequence ID" value="GAA4238311.1"/>
    <property type="molecule type" value="Genomic_DNA"/>
</dbReference>
<keyword evidence="1" id="KW-0175">Coiled coil</keyword>
<protein>
    <recommendedName>
        <fullName evidence="6">Alpha/beta hydrolase</fullName>
    </recommendedName>
</protein>
<feature type="coiled-coil region" evidence="1">
    <location>
        <begin position="86"/>
        <end position="120"/>
    </location>
</feature>
<feature type="chain" id="PRO_5046143289" description="Alpha/beta hydrolase" evidence="3">
    <location>
        <begin position="23"/>
        <end position="412"/>
    </location>
</feature>
<gene>
    <name evidence="4" type="ORF">GCM10022254_53730</name>
</gene>
<dbReference type="Gene3D" id="3.40.50.1820">
    <property type="entry name" value="alpha/beta hydrolase"/>
    <property type="match status" value="1"/>
</dbReference>
<dbReference type="Proteomes" id="UP001501710">
    <property type="component" value="Unassembled WGS sequence"/>
</dbReference>
<comment type="caution">
    <text evidence="4">The sequence shown here is derived from an EMBL/GenBank/DDBJ whole genome shotgun (WGS) entry which is preliminary data.</text>
</comment>
<keyword evidence="3" id="KW-0732">Signal</keyword>